<evidence type="ECO:0000313" key="1">
    <source>
        <dbReference type="EMBL" id="MBB5159725.1"/>
    </source>
</evidence>
<proteinExistence type="predicted"/>
<comment type="caution">
    <text evidence="1">The sequence shown here is derived from an EMBL/GenBank/DDBJ whole genome shotgun (WGS) entry which is preliminary data.</text>
</comment>
<dbReference type="RefSeq" id="WP_184732260.1">
    <property type="nucleotide sequence ID" value="NZ_JACHIW010000002.1"/>
</dbReference>
<sequence>MADGFRVDLTALKDAADGVSGTLEQVSRRKVSDIDCDKAAMGHGRLADTVEDFRNRWSLGVENLAKDAQEISGRLTECVKSYEALDQGARDRFDEILQGSGDDPAVR</sequence>
<evidence type="ECO:0000313" key="2">
    <source>
        <dbReference type="Proteomes" id="UP000584374"/>
    </source>
</evidence>
<organism evidence="1 2">
    <name type="scientific">Saccharopolyspora phatthalungensis</name>
    <dbReference type="NCBI Taxonomy" id="664693"/>
    <lineage>
        <taxon>Bacteria</taxon>
        <taxon>Bacillati</taxon>
        <taxon>Actinomycetota</taxon>
        <taxon>Actinomycetes</taxon>
        <taxon>Pseudonocardiales</taxon>
        <taxon>Pseudonocardiaceae</taxon>
        <taxon>Saccharopolyspora</taxon>
    </lineage>
</organism>
<reference evidence="1 2" key="1">
    <citation type="submission" date="2020-08" db="EMBL/GenBank/DDBJ databases">
        <title>Sequencing the genomes of 1000 actinobacteria strains.</title>
        <authorList>
            <person name="Klenk H.-P."/>
        </authorList>
    </citation>
    <scope>NUCLEOTIDE SEQUENCE [LARGE SCALE GENOMIC DNA]</scope>
    <source>
        <strain evidence="1 2">DSM 45584</strain>
    </source>
</reference>
<dbReference type="EMBL" id="JACHIW010000002">
    <property type="protein sequence ID" value="MBB5159725.1"/>
    <property type="molecule type" value="Genomic_DNA"/>
</dbReference>
<name>A0A840QKA1_9PSEU</name>
<gene>
    <name evidence="1" type="ORF">BJ970_007324</name>
</gene>
<dbReference type="Proteomes" id="UP000584374">
    <property type="component" value="Unassembled WGS sequence"/>
</dbReference>
<evidence type="ECO:0008006" key="3">
    <source>
        <dbReference type="Google" id="ProtNLM"/>
    </source>
</evidence>
<accession>A0A840QKA1</accession>
<dbReference type="AlphaFoldDB" id="A0A840QKA1"/>
<protein>
    <recommendedName>
        <fullName evidence="3">Excreted virulence factor EspC (Type VII ESX diderm)</fullName>
    </recommendedName>
</protein>
<keyword evidence="2" id="KW-1185">Reference proteome</keyword>